<dbReference type="AlphaFoldDB" id="A0A4V2SDF2"/>
<dbReference type="NCBIfam" id="TIGR03015">
    <property type="entry name" value="pepcterm_ATPase"/>
    <property type="match status" value="1"/>
</dbReference>
<dbReference type="PANTHER" id="PTHR35894">
    <property type="entry name" value="GENERAL SECRETION PATHWAY PROTEIN A-RELATED"/>
    <property type="match status" value="1"/>
</dbReference>
<dbReference type="EMBL" id="SLWY01000003">
    <property type="protein sequence ID" value="TCO83177.1"/>
    <property type="molecule type" value="Genomic_DNA"/>
</dbReference>
<dbReference type="SUPFAM" id="SSF52540">
    <property type="entry name" value="P-loop containing nucleoside triphosphate hydrolases"/>
    <property type="match status" value="1"/>
</dbReference>
<dbReference type="GO" id="GO:0016887">
    <property type="term" value="F:ATP hydrolysis activity"/>
    <property type="evidence" value="ECO:0007669"/>
    <property type="project" value="InterPro"/>
</dbReference>
<gene>
    <name evidence="2" type="ORF">EV699_103227</name>
</gene>
<protein>
    <submittedName>
        <fullName evidence="2">Putative secretion ATPase (PEP-CTERM system associated)</fullName>
    </submittedName>
</protein>
<dbReference type="Pfam" id="PF13401">
    <property type="entry name" value="AAA_22"/>
    <property type="match status" value="1"/>
</dbReference>
<evidence type="ECO:0000313" key="2">
    <source>
        <dbReference type="EMBL" id="TCO83177.1"/>
    </source>
</evidence>
<dbReference type="InterPro" id="IPR017466">
    <property type="entry name" value="XrtA-assoc_ATPase-like"/>
</dbReference>
<reference evidence="2 3" key="1">
    <citation type="submission" date="2019-03" db="EMBL/GenBank/DDBJ databases">
        <title>Genomic Encyclopedia of Type Strains, Phase IV (KMG-IV): sequencing the most valuable type-strain genomes for metagenomic binning, comparative biology and taxonomic classification.</title>
        <authorList>
            <person name="Goeker M."/>
        </authorList>
    </citation>
    <scope>NUCLEOTIDE SEQUENCE [LARGE SCALE GENOMIC DNA]</scope>
    <source>
        <strain evidence="2 3">DSM 25287</strain>
    </source>
</reference>
<feature type="domain" description="AAA+ ATPase" evidence="1">
    <location>
        <begin position="42"/>
        <end position="208"/>
    </location>
</feature>
<dbReference type="Proteomes" id="UP000295765">
    <property type="component" value="Unassembled WGS sequence"/>
</dbReference>
<sequence length="363" mass="40344">MYTHYYGFSAKPFQLSPDPRFFFGSSGHKRALAYLRYGISQGEGFIVITGGIGTGKTTLVRSLFAELDPSSVVAAQLVTTQLEADDLLRMVVASFGLAHESVSKASLLKYFEDFLRSCAREGRRVLLVVDEAQNLPPRSLEELRMLSNFQISEKPLLQSFLLGQEEFRQTLGGPGMEQLRQRVIASCHLNPLSEAETREYIEHRLRCVGWSGQPHFTDGAYAAIHRSAQGVPRRINVFCDRVLLHGFLEELREFDETAIEATRSEFGQEVFSIEPGKAATGFASVAAPRPAAAPYAPDSGLDHRLERIERAVNGLLMAQTAGGAEVPDVERRLSELEPTVRALKEGFVRLTEVLERLTENDRA</sequence>
<dbReference type="PANTHER" id="PTHR35894:SF1">
    <property type="entry name" value="PHOSPHORIBULOKINASE _ URIDINE KINASE FAMILY"/>
    <property type="match status" value="1"/>
</dbReference>
<dbReference type="InterPro" id="IPR003593">
    <property type="entry name" value="AAA+_ATPase"/>
</dbReference>
<dbReference type="InterPro" id="IPR027417">
    <property type="entry name" value="P-loop_NTPase"/>
</dbReference>
<evidence type="ECO:0000313" key="3">
    <source>
        <dbReference type="Proteomes" id="UP000295765"/>
    </source>
</evidence>
<organism evidence="2 3">
    <name type="scientific">Plasticicumulans lactativorans</name>
    <dbReference type="NCBI Taxonomy" id="1133106"/>
    <lineage>
        <taxon>Bacteria</taxon>
        <taxon>Pseudomonadati</taxon>
        <taxon>Pseudomonadota</taxon>
        <taxon>Gammaproteobacteria</taxon>
        <taxon>Candidatus Competibacteraceae</taxon>
        <taxon>Plasticicumulans</taxon>
    </lineage>
</organism>
<proteinExistence type="predicted"/>
<accession>A0A4V2SDF2</accession>
<dbReference type="OrthoDB" id="9780149at2"/>
<dbReference type="InterPro" id="IPR049945">
    <property type="entry name" value="AAA_22"/>
</dbReference>
<dbReference type="Gene3D" id="3.40.50.300">
    <property type="entry name" value="P-loop containing nucleotide triphosphate hydrolases"/>
    <property type="match status" value="1"/>
</dbReference>
<evidence type="ECO:0000259" key="1">
    <source>
        <dbReference type="SMART" id="SM00382"/>
    </source>
</evidence>
<keyword evidence="3" id="KW-1185">Reference proteome</keyword>
<dbReference type="InterPro" id="IPR052026">
    <property type="entry name" value="ExeA_AAA_ATPase_DNA-bind"/>
</dbReference>
<dbReference type="SMART" id="SM00382">
    <property type="entry name" value="AAA"/>
    <property type="match status" value="1"/>
</dbReference>
<name>A0A4V2SDF2_9GAMM</name>
<dbReference type="RefSeq" id="WP_132538981.1">
    <property type="nucleotide sequence ID" value="NZ_SLWY01000003.1"/>
</dbReference>
<comment type="caution">
    <text evidence="2">The sequence shown here is derived from an EMBL/GenBank/DDBJ whole genome shotgun (WGS) entry which is preliminary data.</text>
</comment>